<gene>
    <name evidence="2" type="ORF">FA13DRAFT_729249</name>
</gene>
<proteinExistence type="predicted"/>
<dbReference type="InterPro" id="IPR036063">
    <property type="entry name" value="Smr_dom_sf"/>
</dbReference>
<dbReference type="OrthoDB" id="3231855at2759"/>
<dbReference type="SUPFAM" id="SSF160443">
    <property type="entry name" value="SMR domain-like"/>
    <property type="match status" value="1"/>
</dbReference>
<dbReference type="Pfam" id="PF01713">
    <property type="entry name" value="Smr"/>
    <property type="match status" value="1"/>
</dbReference>
<dbReference type="PANTHER" id="PTHR47417">
    <property type="entry name" value="SMR DOMAIN-CONTAINING PROTEIN YPL199C"/>
    <property type="match status" value="1"/>
</dbReference>
<dbReference type="PROSITE" id="PS50828">
    <property type="entry name" value="SMR"/>
    <property type="match status" value="1"/>
</dbReference>
<dbReference type="AlphaFoldDB" id="A0A4Y7TVH7"/>
<dbReference type="InterPro" id="IPR002625">
    <property type="entry name" value="Smr_dom"/>
</dbReference>
<dbReference type="PANTHER" id="PTHR47417:SF1">
    <property type="entry name" value="SMR DOMAIN-CONTAINING PROTEIN YPL199C"/>
    <property type="match status" value="1"/>
</dbReference>
<evidence type="ECO:0000259" key="1">
    <source>
        <dbReference type="PROSITE" id="PS50828"/>
    </source>
</evidence>
<dbReference type="Proteomes" id="UP000298030">
    <property type="component" value="Unassembled WGS sequence"/>
</dbReference>
<evidence type="ECO:0000313" key="2">
    <source>
        <dbReference type="EMBL" id="TEB38190.1"/>
    </source>
</evidence>
<protein>
    <recommendedName>
        <fullName evidence="1">Smr domain-containing protein</fullName>
    </recommendedName>
</protein>
<feature type="domain" description="Smr" evidence="1">
    <location>
        <begin position="25"/>
        <end position="100"/>
    </location>
</feature>
<dbReference type="SMART" id="SM00463">
    <property type="entry name" value="SMR"/>
    <property type="match status" value="1"/>
</dbReference>
<dbReference type="EMBL" id="QPFP01000003">
    <property type="protein sequence ID" value="TEB38190.1"/>
    <property type="molecule type" value="Genomic_DNA"/>
</dbReference>
<dbReference type="Gene3D" id="3.30.1370.110">
    <property type="match status" value="1"/>
</dbReference>
<reference evidence="2 3" key="1">
    <citation type="journal article" date="2019" name="Nat. Ecol. Evol.">
        <title>Megaphylogeny resolves global patterns of mushroom evolution.</title>
        <authorList>
            <person name="Varga T."/>
            <person name="Krizsan K."/>
            <person name="Foldi C."/>
            <person name="Dima B."/>
            <person name="Sanchez-Garcia M."/>
            <person name="Sanchez-Ramirez S."/>
            <person name="Szollosi G.J."/>
            <person name="Szarkandi J.G."/>
            <person name="Papp V."/>
            <person name="Albert L."/>
            <person name="Andreopoulos W."/>
            <person name="Angelini C."/>
            <person name="Antonin V."/>
            <person name="Barry K.W."/>
            <person name="Bougher N.L."/>
            <person name="Buchanan P."/>
            <person name="Buyck B."/>
            <person name="Bense V."/>
            <person name="Catcheside P."/>
            <person name="Chovatia M."/>
            <person name="Cooper J."/>
            <person name="Damon W."/>
            <person name="Desjardin D."/>
            <person name="Finy P."/>
            <person name="Geml J."/>
            <person name="Haridas S."/>
            <person name="Hughes K."/>
            <person name="Justo A."/>
            <person name="Karasinski D."/>
            <person name="Kautmanova I."/>
            <person name="Kiss B."/>
            <person name="Kocsube S."/>
            <person name="Kotiranta H."/>
            <person name="LaButti K.M."/>
            <person name="Lechner B.E."/>
            <person name="Liimatainen K."/>
            <person name="Lipzen A."/>
            <person name="Lukacs Z."/>
            <person name="Mihaltcheva S."/>
            <person name="Morgado L.N."/>
            <person name="Niskanen T."/>
            <person name="Noordeloos M.E."/>
            <person name="Ohm R.A."/>
            <person name="Ortiz-Santana B."/>
            <person name="Ovrebo C."/>
            <person name="Racz N."/>
            <person name="Riley R."/>
            <person name="Savchenko A."/>
            <person name="Shiryaev A."/>
            <person name="Soop K."/>
            <person name="Spirin V."/>
            <person name="Szebenyi C."/>
            <person name="Tomsovsky M."/>
            <person name="Tulloss R.E."/>
            <person name="Uehling J."/>
            <person name="Grigoriev I.V."/>
            <person name="Vagvolgyi C."/>
            <person name="Papp T."/>
            <person name="Martin F.M."/>
            <person name="Miettinen O."/>
            <person name="Hibbett D.S."/>
            <person name="Nagy L.G."/>
        </authorList>
    </citation>
    <scope>NUCLEOTIDE SEQUENCE [LARGE SCALE GENOMIC DNA]</scope>
    <source>
        <strain evidence="2 3">FP101781</strain>
    </source>
</reference>
<sequence length="126" mass="14125">MEQVNKEASDWIFRENNRDSAEDEIDLHGLYVKEALARTEDALEDARRRGQGEVKLIVGKGLHSSSGAKIKPAIEDLMKKYQLNAEIDPQNAGVLVVRMNTGGRSRMSPGEITRRIERDEEGCAIM</sequence>
<evidence type="ECO:0000313" key="3">
    <source>
        <dbReference type="Proteomes" id="UP000298030"/>
    </source>
</evidence>
<keyword evidence="3" id="KW-1185">Reference proteome</keyword>
<dbReference type="InterPro" id="IPR053020">
    <property type="entry name" value="Smr_domain_protein"/>
</dbReference>
<name>A0A4Y7TVH7_COPMI</name>
<accession>A0A4Y7TVH7</accession>
<dbReference type="STRING" id="71717.A0A4Y7TVH7"/>
<organism evidence="2 3">
    <name type="scientific">Coprinellus micaceus</name>
    <name type="common">Glistening ink-cap mushroom</name>
    <name type="synonym">Coprinus micaceus</name>
    <dbReference type="NCBI Taxonomy" id="71717"/>
    <lineage>
        <taxon>Eukaryota</taxon>
        <taxon>Fungi</taxon>
        <taxon>Dikarya</taxon>
        <taxon>Basidiomycota</taxon>
        <taxon>Agaricomycotina</taxon>
        <taxon>Agaricomycetes</taxon>
        <taxon>Agaricomycetidae</taxon>
        <taxon>Agaricales</taxon>
        <taxon>Agaricineae</taxon>
        <taxon>Psathyrellaceae</taxon>
        <taxon>Coprinellus</taxon>
    </lineage>
</organism>
<comment type="caution">
    <text evidence="2">The sequence shown here is derived from an EMBL/GenBank/DDBJ whole genome shotgun (WGS) entry which is preliminary data.</text>
</comment>